<feature type="region of interest" description="Disordered" evidence="3">
    <location>
        <begin position="196"/>
        <end position="219"/>
    </location>
</feature>
<dbReference type="InterPro" id="IPR036097">
    <property type="entry name" value="HisK_dim/P_sf"/>
</dbReference>
<dbReference type="AlphaFoldDB" id="A0A327MAL5"/>
<comment type="catalytic activity">
    <reaction evidence="1">
        <text>ATP + protein L-histidine = ADP + protein N-phospho-L-histidine.</text>
        <dbReference type="EC" id="2.7.13.3"/>
    </reaction>
</comment>
<comment type="caution">
    <text evidence="5">The sequence shown here is derived from an EMBL/GenBank/DDBJ whole genome shotgun (WGS) entry which is preliminary data.</text>
</comment>
<dbReference type="EC" id="2.7.13.3" evidence="2"/>
<evidence type="ECO:0000256" key="3">
    <source>
        <dbReference type="SAM" id="MobiDB-lite"/>
    </source>
</evidence>
<protein>
    <recommendedName>
        <fullName evidence="2">histidine kinase</fullName>
        <ecNumber evidence="2">2.7.13.3</ecNumber>
    </recommendedName>
</protein>
<accession>A0A327MAL5</accession>
<reference evidence="6" key="1">
    <citation type="submission" date="2018-06" db="EMBL/GenBank/DDBJ databases">
        <authorList>
            <person name="Khan S.A."/>
        </authorList>
    </citation>
    <scope>NUCLEOTIDE SEQUENCE [LARGE SCALE GENOMIC DNA]</scope>
    <source>
        <strain evidence="6">DB-1506</strain>
    </source>
</reference>
<dbReference type="Gene3D" id="1.10.287.130">
    <property type="match status" value="1"/>
</dbReference>
<dbReference type="OrthoDB" id="7268980at2"/>
<dbReference type="SUPFAM" id="SSF47384">
    <property type="entry name" value="Homodimeric domain of signal transducing histidine kinase"/>
    <property type="match status" value="1"/>
</dbReference>
<evidence type="ECO:0000256" key="2">
    <source>
        <dbReference type="ARBA" id="ARBA00012438"/>
    </source>
</evidence>
<dbReference type="InterPro" id="IPR003661">
    <property type="entry name" value="HisK_dim/P_dom"/>
</dbReference>
<sequence length="219" mass="23551">MDAASDSGIGSMRSDEARLRRQAERMAAIGRLARTVQHDINNLLTVILANLEMLKRTAAEGAPQRQLNRVEEAARRFDGTSRAILSLIRRPAGEVVPIRLSETLEALQPLLHMILPAPGAFALTLAKQDPPVLIERSAFEEALLALAQQIAEAQLRGPALDLRVAEEAEAGILDLTLPADLAEAARAQLATLVRGAGGRVEPGPDGEGLRLRLPRHDPA</sequence>
<dbReference type="SMART" id="SM00388">
    <property type="entry name" value="HisKA"/>
    <property type="match status" value="1"/>
</dbReference>
<evidence type="ECO:0000313" key="5">
    <source>
        <dbReference type="EMBL" id="RAI59547.1"/>
    </source>
</evidence>
<organism evidence="5 6">
    <name type="scientific">Roseicella frigidaeris</name>
    <dbReference type="NCBI Taxonomy" id="2230885"/>
    <lineage>
        <taxon>Bacteria</taxon>
        <taxon>Pseudomonadati</taxon>
        <taxon>Pseudomonadota</taxon>
        <taxon>Alphaproteobacteria</taxon>
        <taxon>Acetobacterales</taxon>
        <taxon>Roseomonadaceae</taxon>
        <taxon>Roseicella</taxon>
    </lineage>
</organism>
<gene>
    <name evidence="5" type="ORF">DOO78_08085</name>
</gene>
<dbReference type="CDD" id="cd00082">
    <property type="entry name" value="HisKA"/>
    <property type="match status" value="1"/>
</dbReference>
<keyword evidence="6" id="KW-1185">Reference proteome</keyword>
<proteinExistence type="predicted"/>
<name>A0A327MAL5_9PROT</name>
<dbReference type="GO" id="GO:0000155">
    <property type="term" value="F:phosphorelay sensor kinase activity"/>
    <property type="evidence" value="ECO:0007669"/>
    <property type="project" value="InterPro"/>
</dbReference>
<evidence type="ECO:0000256" key="1">
    <source>
        <dbReference type="ARBA" id="ARBA00000085"/>
    </source>
</evidence>
<feature type="domain" description="Signal transduction histidine kinase dimerisation/phosphoacceptor" evidence="4">
    <location>
        <begin position="28"/>
        <end position="93"/>
    </location>
</feature>
<evidence type="ECO:0000259" key="4">
    <source>
        <dbReference type="SMART" id="SM00388"/>
    </source>
</evidence>
<dbReference type="EMBL" id="QLIX01000004">
    <property type="protein sequence ID" value="RAI59547.1"/>
    <property type="molecule type" value="Genomic_DNA"/>
</dbReference>
<feature type="compositionally biased region" description="Basic and acidic residues" evidence="3">
    <location>
        <begin position="207"/>
        <end position="219"/>
    </location>
</feature>
<dbReference type="Proteomes" id="UP000249065">
    <property type="component" value="Unassembled WGS sequence"/>
</dbReference>
<dbReference type="Pfam" id="PF00512">
    <property type="entry name" value="HisKA"/>
    <property type="match status" value="1"/>
</dbReference>
<evidence type="ECO:0000313" key="6">
    <source>
        <dbReference type="Proteomes" id="UP000249065"/>
    </source>
</evidence>